<organism evidence="2 3">
    <name type="scientific">Allokutzneria multivorans</name>
    <dbReference type="NCBI Taxonomy" id="1142134"/>
    <lineage>
        <taxon>Bacteria</taxon>
        <taxon>Bacillati</taxon>
        <taxon>Actinomycetota</taxon>
        <taxon>Actinomycetes</taxon>
        <taxon>Pseudonocardiales</taxon>
        <taxon>Pseudonocardiaceae</taxon>
        <taxon>Allokutzneria</taxon>
    </lineage>
</organism>
<gene>
    <name evidence="2" type="ORF">GCM10022247_20750</name>
</gene>
<keyword evidence="1" id="KW-0472">Membrane</keyword>
<dbReference type="Proteomes" id="UP001501747">
    <property type="component" value="Unassembled WGS sequence"/>
</dbReference>
<evidence type="ECO:0000256" key="1">
    <source>
        <dbReference type="SAM" id="Phobius"/>
    </source>
</evidence>
<protein>
    <recommendedName>
        <fullName evidence="4">DUF2631 domain-containing protein</fullName>
    </recommendedName>
</protein>
<evidence type="ECO:0000313" key="2">
    <source>
        <dbReference type="EMBL" id="GAA4000236.1"/>
    </source>
</evidence>
<keyword evidence="1" id="KW-1133">Transmembrane helix</keyword>
<proteinExistence type="predicted"/>
<evidence type="ECO:0000313" key="3">
    <source>
        <dbReference type="Proteomes" id="UP001501747"/>
    </source>
</evidence>
<reference evidence="3" key="1">
    <citation type="journal article" date="2019" name="Int. J. Syst. Evol. Microbiol.">
        <title>The Global Catalogue of Microorganisms (GCM) 10K type strain sequencing project: providing services to taxonomists for standard genome sequencing and annotation.</title>
        <authorList>
            <consortium name="The Broad Institute Genomics Platform"/>
            <consortium name="The Broad Institute Genome Sequencing Center for Infectious Disease"/>
            <person name="Wu L."/>
            <person name="Ma J."/>
        </authorList>
    </citation>
    <scope>NUCLEOTIDE SEQUENCE [LARGE SCALE GENOMIC DNA]</scope>
    <source>
        <strain evidence="3">JCM 17342</strain>
    </source>
</reference>
<keyword evidence="3" id="KW-1185">Reference proteome</keyword>
<dbReference type="RefSeq" id="WP_344873212.1">
    <property type="nucleotide sequence ID" value="NZ_BAABAL010000006.1"/>
</dbReference>
<accession>A0ABP7RNT9</accession>
<name>A0ABP7RNT9_9PSEU</name>
<evidence type="ECO:0008006" key="4">
    <source>
        <dbReference type="Google" id="ProtNLM"/>
    </source>
</evidence>
<feature type="transmembrane region" description="Helical" evidence="1">
    <location>
        <begin position="20"/>
        <end position="38"/>
    </location>
</feature>
<dbReference type="EMBL" id="BAABAL010000006">
    <property type="protein sequence ID" value="GAA4000236.1"/>
    <property type="molecule type" value="Genomic_DNA"/>
</dbReference>
<feature type="transmembrane region" description="Helical" evidence="1">
    <location>
        <begin position="50"/>
        <end position="68"/>
    </location>
</feature>
<keyword evidence="1" id="KW-0812">Transmembrane</keyword>
<comment type="caution">
    <text evidence="2">The sequence shown here is derived from an EMBL/GenBank/DDBJ whole genome shotgun (WGS) entry which is preliminary data.</text>
</comment>
<sequence length="74" mass="8138">MTDEQQPQGGQQPSRKGFSVIVFLVGLVAVWASLYGFTKGRIVDLIEPNWLLAGAAVLVGSLMLINTLRPQRKR</sequence>